<sequence>MNLFFLDEDPATAATYYMDSHV</sequence>
<organism evidence="1 2">
    <name type="scientific">Kipferlia bialata</name>
    <dbReference type="NCBI Taxonomy" id="797122"/>
    <lineage>
        <taxon>Eukaryota</taxon>
        <taxon>Metamonada</taxon>
        <taxon>Carpediemonas-like organisms</taxon>
        <taxon>Kipferlia</taxon>
    </lineage>
</organism>
<evidence type="ECO:0000313" key="1">
    <source>
        <dbReference type="EMBL" id="GCA63519.1"/>
    </source>
</evidence>
<accession>A0A391NYK8</accession>
<dbReference type="EMBL" id="BDIP01003859">
    <property type="protein sequence ID" value="GCA63519.1"/>
    <property type="molecule type" value="Genomic_DNA"/>
</dbReference>
<proteinExistence type="predicted"/>
<feature type="non-terminal residue" evidence="1">
    <location>
        <position position="22"/>
    </location>
</feature>
<dbReference type="AlphaFoldDB" id="A0A391NYK8"/>
<dbReference type="Proteomes" id="UP000265618">
    <property type="component" value="Unassembled WGS sequence"/>
</dbReference>
<gene>
    <name evidence="1" type="ORF">KIPB_010403</name>
</gene>
<name>A0A391NYK8_9EUKA</name>
<comment type="caution">
    <text evidence="1">The sequence shown here is derived from an EMBL/GenBank/DDBJ whole genome shotgun (WGS) entry which is preliminary data.</text>
</comment>
<keyword evidence="2" id="KW-1185">Reference proteome</keyword>
<reference evidence="1 2" key="1">
    <citation type="journal article" date="2018" name="PLoS ONE">
        <title>The draft genome of Kipferlia bialata reveals reductive genome evolution in fornicate parasites.</title>
        <authorList>
            <person name="Tanifuji G."/>
            <person name="Takabayashi S."/>
            <person name="Kume K."/>
            <person name="Takagi M."/>
            <person name="Nakayama T."/>
            <person name="Kamikawa R."/>
            <person name="Inagaki Y."/>
            <person name="Hashimoto T."/>
        </authorList>
    </citation>
    <scope>NUCLEOTIDE SEQUENCE [LARGE SCALE GENOMIC DNA]</scope>
    <source>
        <strain evidence="1">NY0173</strain>
    </source>
</reference>
<protein>
    <submittedName>
        <fullName evidence="1">Uncharacterized protein</fullName>
    </submittedName>
</protein>
<evidence type="ECO:0000313" key="2">
    <source>
        <dbReference type="Proteomes" id="UP000265618"/>
    </source>
</evidence>